<evidence type="ECO:0008006" key="3">
    <source>
        <dbReference type="Google" id="ProtNLM"/>
    </source>
</evidence>
<protein>
    <recommendedName>
        <fullName evidence="3">MYND-type domain-containing protein</fullName>
    </recommendedName>
</protein>
<proteinExistence type="predicted"/>
<sequence>MGLSVKGDEPSDEQRYGPELEQYLRAGYFDLSLREPPTHEEALEAIKALRNDLDVTYEDFETILAMEKSPACSSLYNLLSTPDDNFIGIFPACINLLQAYCSAEGNGILDHAYGFLCLRVMSLVVQLAMLAHNVDQNWFESFWLTVAQLPEDQSVYSTLSEHMNRLYDWAKELDPNKKDITLFGICYNPESRKVVCLPHTGECDTPAAEFIIEKLWSARDKFLFAARWATHLFPRMGIMLDMIRALFAAPRLNASVPLSTRTISDDDQIWVRLLDVVTRYSLCCDESEESRTALMLRKFPKVAQDTFSRSSSIRPVNELDATQVVVDASNRLKARLDAPMSLSLHAFLYGCGLLTSNSAESLGRTIFDAYFDKMWFELCRYNKSTENQLHALLHSCTSMTHAYILIIGKHQERAMFFLDFLSDKIAEVHARMILLPILTQTLGTSIASMNIYQDQFRTWTSQLTMGLIHSRVKVPVGLTDGLFPMWHRIFEHLQFSESMMDSSTQMLEQKYFHSWVTSWVRLGLMYEMGDILRHPMLCSYPRCPAPSIMVGWKCGGCNDRLYCTRQCQRA</sequence>
<gene>
    <name evidence="1" type="ORF">RDB_LOCUS97080</name>
</gene>
<dbReference type="EMBL" id="CAJNJQ010002033">
    <property type="protein sequence ID" value="CAE7158987.1"/>
    <property type="molecule type" value="Genomic_DNA"/>
</dbReference>
<evidence type="ECO:0000313" key="1">
    <source>
        <dbReference type="EMBL" id="CAE7158987.1"/>
    </source>
</evidence>
<comment type="caution">
    <text evidence="1">The sequence shown here is derived from an EMBL/GenBank/DDBJ whole genome shotgun (WGS) entry which is preliminary data.</text>
</comment>
<dbReference type="AlphaFoldDB" id="A0A8H3E6V9"/>
<dbReference type="Proteomes" id="UP000663827">
    <property type="component" value="Unassembled WGS sequence"/>
</dbReference>
<name>A0A8H3E6V9_9AGAM</name>
<organism evidence="1 2">
    <name type="scientific">Rhizoctonia solani</name>
    <dbReference type="NCBI Taxonomy" id="456999"/>
    <lineage>
        <taxon>Eukaryota</taxon>
        <taxon>Fungi</taxon>
        <taxon>Dikarya</taxon>
        <taxon>Basidiomycota</taxon>
        <taxon>Agaricomycotina</taxon>
        <taxon>Agaricomycetes</taxon>
        <taxon>Cantharellales</taxon>
        <taxon>Ceratobasidiaceae</taxon>
        <taxon>Rhizoctonia</taxon>
    </lineage>
</organism>
<reference evidence="1" key="1">
    <citation type="submission" date="2021-01" db="EMBL/GenBank/DDBJ databases">
        <authorList>
            <person name="Kaushik A."/>
        </authorList>
    </citation>
    <scope>NUCLEOTIDE SEQUENCE</scope>
    <source>
        <strain evidence="1">AG5</strain>
    </source>
</reference>
<evidence type="ECO:0000313" key="2">
    <source>
        <dbReference type="Proteomes" id="UP000663827"/>
    </source>
</evidence>
<accession>A0A8H3E6V9</accession>